<proteinExistence type="predicted"/>
<reference evidence="1 2" key="1">
    <citation type="submission" date="2019-01" db="EMBL/GenBank/DDBJ databases">
        <authorList>
            <person name="Brito A."/>
        </authorList>
    </citation>
    <scope>NUCLEOTIDE SEQUENCE [LARGE SCALE GENOMIC DNA]</scope>
    <source>
        <strain evidence="1">1</strain>
    </source>
</reference>
<dbReference type="EMBL" id="CAACVJ010000372">
    <property type="protein sequence ID" value="VEP16312.1"/>
    <property type="molecule type" value="Genomic_DNA"/>
</dbReference>
<dbReference type="Proteomes" id="UP000320055">
    <property type="component" value="Unassembled WGS sequence"/>
</dbReference>
<evidence type="ECO:0000313" key="2">
    <source>
        <dbReference type="Proteomes" id="UP000320055"/>
    </source>
</evidence>
<name>A0A563VXY9_9CYAN</name>
<keyword evidence="2" id="KW-1185">Reference proteome</keyword>
<gene>
    <name evidence="1" type="ORF">H1P_4330004</name>
</gene>
<accession>A0A563VXY9</accession>
<organism evidence="1 2">
    <name type="scientific">Hyella patelloides LEGE 07179</name>
    <dbReference type="NCBI Taxonomy" id="945734"/>
    <lineage>
        <taxon>Bacteria</taxon>
        <taxon>Bacillati</taxon>
        <taxon>Cyanobacteriota</taxon>
        <taxon>Cyanophyceae</taxon>
        <taxon>Pleurocapsales</taxon>
        <taxon>Hyellaceae</taxon>
        <taxon>Hyella</taxon>
    </lineage>
</organism>
<sequence length="56" mass="6122">MGILIKKLITYYSLLITSDLVNFNVRLGARSLALKDSFGHPKGLPSVAHLRRRGGG</sequence>
<dbReference type="AlphaFoldDB" id="A0A563VXY9"/>
<protein>
    <submittedName>
        <fullName evidence="1">Uncharacterized protein</fullName>
    </submittedName>
</protein>
<evidence type="ECO:0000313" key="1">
    <source>
        <dbReference type="EMBL" id="VEP16312.1"/>
    </source>
</evidence>